<keyword evidence="2" id="KW-1185">Reference proteome</keyword>
<dbReference type="EMBL" id="CP100355">
    <property type="protein sequence ID" value="UTF52272.1"/>
    <property type="molecule type" value="Genomic_DNA"/>
</dbReference>
<reference evidence="1" key="1">
    <citation type="submission" date="2022-06" db="EMBL/GenBank/DDBJ databases">
        <title>Diverse halophilic archaea isolated from saline environments.</title>
        <authorList>
            <person name="Cui H.-L."/>
        </authorList>
    </citation>
    <scope>NUCLEOTIDE SEQUENCE</scope>
    <source>
        <strain evidence="1">WLHS1</strain>
    </source>
</reference>
<proteinExistence type="predicted"/>
<name>A0A9E7STZ1_9EURY</name>
<evidence type="ECO:0000313" key="1">
    <source>
        <dbReference type="EMBL" id="UTF52272.1"/>
    </source>
</evidence>
<evidence type="ECO:0000313" key="2">
    <source>
        <dbReference type="Proteomes" id="UP001056855"/>
    </source>
</evidence>
<dbReference type="KEGG" id="sawl:NGM29_10745"/>
<gene>
    <name evidence="1" type="ORF">NGM29_10745</name>
</gene>
<dbReference type="Proteomes" id="UP001056855">
    <property type="component" value="Chromosome"/>
</dbReference>
<dbReference type="AlphaFoldDB" id="A0A9E7STZ1"/>
<accession>A0A9E7STZ1</accession>
<sequence>MSFLEGIVSERHLTREDTPANTSSVFDRGAVERDRFTYLWRASGNIDKVVAVELDDVRMMVRRWATEAISVATDASGTAVSIKSEFGEEPVEQSVDLEAKPTTAVIDDLCIEVGKVKRDAITCVIAVGMSDDVEILERYAGDVCGDDSLQCVEISFDCRDFLEANSFTIAVCVHSRIEASFSSVLC</sequence>
<organism evidence="1 2">
    <name type="scientific">Natronosalvus rutilus</name>
    <dbReference type="NCBI Taxonomy" id="2953753"/>
    <lineage>
        <taxon>Archaea</taxon>
        <taxon>Methanobacteriati</taxon>
        <taxon>Methanobacteriota</taxon>
        <taxon>Stenosarchaea group</taxon>
        <taxon>Halobacteria</taxon>
        <taxon>Halobacteriales</taxon>
        <taxon>Natrialbaceae</taxon>
        <taxon>Natronosalvus</taxon>
    </lineage>
</organism>
<protein>
    <submittedName>
        <fullName evidence="1">Uncharacterized protein</fullName>
    </submittedName>
</protein>